<dbReference type="InterPro" id="IPR009012">
    <property type="entry name" value="GrpE_head"/>
</dbReference>
<dbReference type="GO" id="GO:0051087">
    <property type="term" value="F:protein-folding chaperone binding"/>
    <property type="evidence" value="ECO:0007669"/>
    <property type="project" value="InterPro"/>
</dbReference>
<dbReference type="Proteomes" id="UP000001844">
    <property type="component" value="Chromosome"/>
</dbReference>
<reference evidence="4" key="1">
    <citation type="submission" date="2010-04" db="EMBL/GenBank/DDBJ databases">
        <title>Complete genome sequence of Nitrosococcus halophilus Nc4, a salt-adapted, aerobic obligate ammonia-oxidizing sulfur purple bacterium.</title>
        <authorList>
            <consortium name="US DOE Joint Genome Institute"/>
            <person name="Campbell M.A."/>
            <person name="Malfatti S.A."/>
            <person name="Chain P.S.G."/>
            <person name="Heidelberg J.F."/>
            <person name="Ward B.B."/>
            <person name="Klotz M.G."/>
        </authorList>
    </citation>
    <scope>NUCLEOTIDE SEQUENCE [LARGE SCALE GENOMIC DNA]</scope>
    <source>
        <strain evidence="4">Nc4</strain>
    </source>
</reference>
<dbReference type="GO" id="GO:0051082">
    <property type="term" value="F:unfolded protein binding"/>
    <property type="evidence" value="ECO:0007669"/>
    <property type="project" value="TreeGrafter"/>
</dbReference>
<dbReference type="PANTHER" id="PTHR21237">
    <property type="entry name" value="GRPE PROTEIN"/>
    <property type="match status" value="1"/>
</dbReference>
<evidence type="ECO:0000313" key="3">
    <source>
        <dbReference type="EMBL" id="ADE15601.1"/>
    </source>
</evidence>
<evidence type="ECO:0000256" key="1">
    <source>
        <dbReference type="ARBA" id="ARBA00023186"/>
    </source>
</evidence>
<evidence type="ECO:0000313" key="4">
    <source>
        <dbReference type="Proteomes" id="UP000001844"/>
    </source>
</evidence>
<dbReference type="eggNOG" id="COG0576">
    <property type="taxonomic scope" value="Bacteria"/>
</dbReference>
<dbReference type="PROSITE" id="PS01071">
    <property type="entry name" value="GRPE"/>
    <property type="match status" value="1"/>
</dbReference>
<dbReference type="PANTHER" id="PTHR21237:SF23">
    <property type="entry name" value="GRPE PROTEIN HOMOLOG, MITOCHONDRIAL"/>
    <property type="match status" value="1"/>
</dbReference>
<evidence type="ECO:0000256" key="2">
    <source>
        <dbReference type="RuleBase" id="RU000639"/>
    </source>
</evidence>
<dbReference type="RefSeq" id="WP_013033461.1">
    <property type="nucleotide sequence ID" value="NC_013960.1"/>
</dbReference>
<dbReference type="GO" id="GO:0000774">
    <property type="term" value="F:adenyl-nucleotide exchange factor activity"/>
    <property type="evidence" value="ECO:0007669"/>
    <property type="project" value="InterPro"/>
</dbReference>
<organism evidence="3 4">
    <name type="scientific">Nitrosococcus halophilus (strain Nc4)</name>
    <dbReference type="NCBI Taxonomy" id="472759"/>
    <lineage>
        <taxon>Bacteria</taxon>
        <taxon>Pseudomonadati</taxon>
        <taxon>Pseudomonadota</taxon>
        <taxon>Gammaproteobacteria</taxon>
        <taxon>Chromatiales</taxon>
        <taxon>Chromatiaceae</taxon>
        <taxon>Nitrosococcus</taxon>
    </lineage>
</organism>
<sequence length="214" mass="24765">MDQAVKEELIAQFRAYLEQAGDEPALEEEAFSLLAELSGLRTEVKRESRQVKEALEQFKSVFATLQAGNESLSRELESRRAAEKTLWRQTLRPLLLELLDLRDRLEAGLELEIPSRRPLLPGLCRRQNQLLESLREGQGMTLRRLDRILGDYRVRALEVLDKPLDPHTMRVLEVEFRPDQAQGIVTGELRKGFLWDEELLRPAEVKVNKRDDKP</sequence>
<dbReference type="InterPro" id="IPR000740">
    <property type="entry name" value="GrpE"/>
</dbReference>
<keyword evidence="1 2" id="KW-0143">Chaperone</keyword>
<dbReference type="AlphaFoldDB" id="D5BWE4"/>
<dbReference type="OrthoDB" id="129423at2"/>
<gene>
    <name evidence="3" type="ordered locus">Nhal_2516</name>
</gene>
<dbReference type="SUPFAM" id="SSF51064">
    <property type="entry name" value="Head domain of nucleotide exchange factor GrpE"/>
    <property type="match status" value="1"/>
</dbReference>
<keyword evidence="4" id="KW-1185">Reference proteome</keyword>
<accession>D5BWE4</accession>
<keyword evidence="2" id="KW-0346">Stress response</keyword>
<dbReference type="HOGENOM" id="CLU_112003_0_0_6"/>
<proteinExistence type="predicted"/>
<dbReference type="GO" id="GO:0006457">
    <property type="term" value="P:protein folding"/>
    <property type="evidence" value="ECO:0007669"/>
    <property type="project" value="InterPro"/>
</dbReference>
<dbReference type="Pfam" id="PF01025">
    <property type="entry name" value="GrpE"/>
    <property type="match status" value="1"/>
</dbReference>
<dbReference type="EMBL" id="CP001798">
    <property type="protein sequence ID" value="ADE15601.1"/>
    <property type="molecule type" value="Genomic_DNA"/>
</dbReference>
<dbReference type="GO" id="GO:0042803">
    <property type="term" value="F:protein homodimerization activity"/>
    <property type="evidence" value="ECO:0007669"/>
    <property type="project" value="InterPro"/>
</dbReference>
<dbReference type="STRING" id="472759.Nhal_2516"/>
<name>D5BWE4_NITHN</name>
<protein>
    <recommendedName>
        <fullName evidence="2">Protein GrpE</fullName>
    </recommendedName>
</protein>
<dbReference type="Gene3D" id="2.30.22.10">
    <property type="entry name" value="Head domain of nucleotide exchange factor GrpE"/>
    <property type="match status" value="1"/>
</dbReference>
<comment type="function">
    <text evidence="2">Participates actively in the response to hyperosmotic and heat shock by preventing the aggregation of stress-denatured proteins, in association with DnaK and GrpE. It is the nucleotide exchange factor for DnaK and may function as a thermosensor. Unfolded proteins bind initially to DnaJ; upon interaction with the DnaJ-bound protein, DnaK hydrolyzes its bound ATP, resulting in the formation of a stable complex. GrpE releases ADP from DnaK; ATP binding to DnaK triggers the release of the substrate protein, thus completing the reaction cycle. Several rounds of ATP-dependent interactions between DnaJ, DnaK and GrpE are required for fully efficient folding.</text>
</comment>
<dbReference type="KEGG" id="nhl:Nhal_2516"/>